<dbReference type="EMBL" id="RCML01000866">
    <property type="protein sequence ID" value="KAG2968356.1"/>
    <property type="molecule type" value="Genomic_DNA"/>
</dbReference>
<evidence type="ECO:0000313" key="2">
    <source>
        <dbReference type="EMBL" id="KAG2885623.1"/>
    </source>
</evidence>
<evidence type="ECO:0000313" key="3">
    <source>
        <dbReference type="EMBL" id="KAG2923092.1"/>
    </source>
</evidence>
<dbReference type="EMBL" id="RCMG01000148">
    <property type="protein sequence ID" value="KAG2861653.1"/>
    <property type="molecule type" value="Genomic_DNA"/>
</dbReference>
<evidence type="ECO:0000313" key="1">
    <source>
        <dbReference type="EMBL" id="KAG2861653.1"/>
    </source>
</evidence>
<evidence type="ECO:0000313" key="5">
    <source>
        <dbReference type="Proteomes" id="UP000697107"/>
    </source>
</evidence>
<dbReference type="Proteomes" id="UP000735874">
    <property type="component" value="Unassembled WGS sequence"/>
</dbReference>
<comment type="caution">
    <text evidence="4">The sequence shown here is derived from an EMBL/GenBank/DDBJ whole genome shotgun (WGS) entry which is preliminary data.</text>
</comment>
<dbReference type="Proteomes" id="UP000774804">
    <property type="component" value="Unassembled WGS sequence"/>
</dbReference>
<gene>
    <name evidence="1" type="ORF">PC113_g6984</name>
    <name evidence="2" type="ORF">PC115_g20944</name>
    <name evidence="3" type="ORF">PC117_g15808</name>
    <name evidence="4" type="ORF">PC118_g18060</name>
</gene>
<organism evidence="4 5">
    <name type="scientific">Phytophthora cactorum</name>
    <dbReference type="NCBI Taxonomy" id="29920"/>
    <lineage>
        <taxon>Eukaryota</taxon>
        <taxon>Sar</taxon>
        <taxon>Stramenopiles</taxon>
        <taxon>Oomycota</taxon>
        <taxon>Peronosporomycetes</taxon>
        <taxon>Peronosporales</taxon>
        <taxon>Peronosporaceae</taxon>
        <taxon>Phytophthora</taxon>
    </lineage>
</organism>
<dbReference type="AlphaFoldDB" id="A0A8T1FC45"/>
<name>A0A8T1FC45_9STRA</name>
<evidence type="ECO:0000313" key="4">
    <source>
        <dbReference type="EMBL" id="KAG2968356.1"/>
    </source>
</evidence>
<dbReference type="EMBL" id="RCMK01000540">
    <property type="protein sequence ID" value="KAG2923092.1"/>
    <property type="molecule type" value="Genomic_DNA"/>
</dbReference>
<proteinExistence type="predicted"/>
<protein>
    <submittedName>
        <fullName evidence="4">Uncharacterized protein</fullName>
    </submittedName>
</protein>
<dbReference type="EMBL" id="RCMI01001401">
    <property type="protein sequence ID" value="KAG2885623.1"/>
    <property type="molecule type" value="Genomic_DNA"/>
</dbReference>
<dbReference type="Proteomes" id="UP000697107">
    <property type="component" value="Unassembled WGS sequence"/>
</dbReference>
<dbReference type="Proteomes" id="UP000736787">
    <property type="component" value="Unassembled WGS sequence"/>
</dbReference>
<accession>A0A8T1FC45</accession>
<sequence>MQMCYHGLLSHAYKASNAATDLENRSNDCRAMCIERSWMLSLENGDVRCWPLQVDVVEHAVIVNGLLQCYLSTTR</sequence>
<reference evidence="4" key="1">
    <citation type="submission" date="2018-10" db="EMBL/GenBank/DDBJ databases">
        <title>Effector identification in a new, highly contiguous assembly of the strawberry crown rot pathogen Phytophthora cactorum.</title>
        <authorList>
            <person name="Armitage A.D."/>
            <person name="Nellist C.F."/>
            <person name="Bates H."/>
            <person name="Vickerstaff R.J."/>
            <person name="Harrison R.J."/>
        </authorList>
    </citation>
    <scope>NUCLEOTIDE SEQUENCE</scope>
    <source>
        <strain evidence="1">15-7</strain>
        <strain evidence="2">4032</strain>
        <strain evidence="3">4040</strain>
        <strain evidence="4">P415</strain>
    </source>
</reference>